<feature type="compositionally biased region" description="Low complexity" evidence="1">
    <location>
        <begin position="233"/>
        <end position="242"/>
    </location>
</feature>
<dbReference type="Pfam" id="PF15230">
    <property type="entry name" value="SRRM_C"/>
    <property type="match status" value="1"/>
</dbReference>
<feature type="compositionally biased region" description="Basic residues" evidence="1">
    <location>
        <begin position="257"/>
        <end position="266"/>
    </location>
</feature>
<feature type="compositionally biased region" description="Low complexity" evidence="1">
    <location>
        <begin position="580"/>
        <end position="609"/>
    </location>
</feature>
<feature type="compositionally biased region" description="Polar residues" evidence="1">
    <location>
        <begin position="329"/>
        <end position="350"/>
    </location>
</feature>
<gene>
    <name evidence="3" type="ORF">PECUL_23A044998</name>
</gene>
<dbReference type="GO" id="GO:0005634">
    <property type="term" value="C:nucleus"/>
    <property type="evidence" value="ECO:0007669"/>
    <property type="project" value="TreeGrafter"/>
</dbReference>
<feature type="compositionally biased region" description="Basic and acidic residues" evidence="1">
    <location>
        <begin position="519"/>
        <end position="536"/>
    </location>
</feature>
<feature type="compositionally biased region" description="Low complexity" evidence="1">
    <location>
        <begin position="442"/>
        <end position="468"/>
    </location>
</feature>
<feature type="compositionally biased region" description="Polar residues" evidence="1">
    <location>
        <begin position="360"/>
        <end position="386"/>
    </location>
</feature>
<feature type="compositionally biased region" description="Basic residues" evidence="1">
    <location>
        <begin position="613"/>
        <end position="622"/>
    </location>
</feature>
<organism evidence="3 4">
    <name type="scientific">Pelobates cultripes</name>
    <name type="common">Western spadefoot toad</name>
    <dbReference type="NCBI Taxonomy" id="61616"/>
    <lineage>
        <taxon>Eukaryota</taxon>
        <taxon>Metazoa</taxon>
        <taxon>Chordata</taxon>
        <taxon>Craniata</taxon>
        <taxon>Vertebrata</taxon>
        <taxon>Euteleostomi</taxon>
        <taxon>Amphibia</taxon>
        <taxon>Batrachia</taxon>
        <taxon>Anura</taxon>
        <taxon>Pelobatoidea</taxon>
        <taxon>Pelobatidae</taxon>
        <taxon>Pelobates</taxon>
    </lineage>
</organism>
<feature type="compositionally biased region" description="Basic and acidic residues" evidence="1">
    <location>
        <begin position="423"/>
        <end position="434"/>
    </location>
</feature>
<dbReference type="PANTHER" id="PTHR34755:SF1">
    <property type="entry name" value="SERINE_ARGININE REPETITIVE MATRIX PROTEIN 4"/>
    <property type="match status" value="1"/>
</dbReference>
<dbReference type="GO" id="GO:0042551">
    <property type="term" value="P:neuron maturation"/>
    <property type="evidence" value="ECO:0007669"/>
    <property type="project" value="TreeGrafter"/>
</dbReference>
<dbReference type="InterPro" id="IPR052109">
    <property type="entry name" value="SRRM_Domain-Containing"/>
</dbReference>
<feature type="compositionally biased region" description="Basic and acidic residues" evidence="1">
    <location>
        <begin position="245"/>
        <end position="256"/>
    </location>
</feature>
<feature type="region of interest" description="Disordered" evidence="1">
    <location>
        <begin position="132"/>
        <end position="292"/>
    </location>
</feature>
<sequence>MQESRVWLCCPAHWIHLFQHLDSSIALAANCGFIEEKSSCLGLSALPLMTMASVQQGEKQLFEKFWKGTFKAVATPRRESIIVASITARKPLPSYDSITSSASPLKEEKYDLQNGSLTHWSPAERLGRDLSIYHPYSPAGADRSPSPPQKSKKKKKKSERKKRKRSRSYSPSPVKKKKKKSSKKKKRNRSSPKKKRHSSSSPKSKRKQDKKHRKHSHGRQRKSHHHHHHRSRSASFESISSSYENRLRDQSKEERHRSKRKRHKCRDSRSVNKKQRESKLQCSILPAPNGCSTKIIHKRRSDYEIPQSVPGLLVTAESNGSLRKDNTNEYDSGNDTCSPPSTQASSSRLKVNQEKDSPNHQEFGQVPSSGKTPNGHSDNISDSGNSSASCFSFTKDGTLLLADSRTQDKRSISSCLGCLEEQKSLSDLSPDRNSTRSRRSRSSTYTDTQRSCSHSSSHSISSNSSHYRSSGRKSRCRSSSSEARSYSRSPSYSSKSDGRSPASRSSRTRRSPSYSRYSPSRDRDHGSKYSSSEKETRKRTHRRRRSYYSPLRKRRRDSPSHLEARRITSARKRPIPYYRPSPSSASSASSTPSFYGSHSWSRSRSYSSDRSSRSRSTRSGRSRSREWSRSSRERSRSRSWSQSSDSCNSTRR</sequence>
<feature type="region of interest" description="Disordered" evidence="1">
    <location>
        <begin position="314"/>
        <end position="386"/>
    </location>
</feature>
<dbReference type="GO" id="GO:0043484">
    <property type="term" value="P:regulation of RNA splicing"/>
    <property type="evidence" value="ECO:0007669"/>
    <property type="project" value="TreeGrafter"/>
</dbReference>
<evidence type="ECO:0000313" key="3">
    <source>
        <dbReference type="EMBL" id="CAH2295996.1"/>
    </source>
</evidence>
<evidence type="ECO:0000259" key="2">
    <source>
        <dbReference type="Pfam" id="PF15230"/>
    </source>
</evidence>
<name>A0AAD1SCE9_PELCU</name>
<feature type="compositionally biased region" description="Basic and acidic residues" evidence="1">
    <location>
        <begin position="267"/>
        <end position="279"/>
    </location>
</feature>
<reference evidence="3" key="1">
    <citation type="submission" date="2022-03" db="EMBL/GenBank/DDBJ databases">
        <authorList>
            <person name="Alioto T."/>
            <person name="Alioto T."/>
            <person name="Gomez Garrido J."/>
        </authorList>
    </citation>
    <scope>NUCLEOTIDE SEQUENCE</scope>
</reference>
<feature type="compositionally biased region" description="Basic residues" evidence="1">
    <location>
        <begin position="537"/>
        <end position="556"/>
    </location>
</feature>
<dbReference type="GO" id="GO:0003729">
    <property type="term" value="F:mRNA binding"/>
    <property type="evidence" value="ECO:0007669"/>
    <property type="project" value="TreeGrafter"/>
</dbReference>
<feature type="region of interest" description="Disordered" evidence="1">
    <location>
        <begin position="423"/>
        <end position="652"/>
    </location>
</feature>
<dbReference type="PANTHER" id="PTHR34755">
    <property type="entry name" value="SERINE/ARGININE REPETITIVE MATRIX PROTEIN 3-RELATED"/>
    <property type="match status" value="1"/>
</dbReference>
<feature type="compositionally biased region" description="Basic and acidic residues" evidence="1">
    <location>
        <begin position="557"/>
        <end position="566"/>
    </location>
</feature>
<accession>A0AAD1SCE9</accession>
<evidence type="ECO:0000313" key="4">
    <source>
        <dbReference type="Proteomes" id="UP001295444"/>
    </source>
</evidence>
<protein>
    <recommendedName>
        <fullName evidence="2">Serine/arginine repetitive matrix protein C-terminal domain-containing protein</fullName>
    </recommendedName>
</protein>
<feature type="domain" description="Serine/arginine repetitive matrix protein C-terminal" evidence="2">
    <location>
        <begin position="514"/>
        <end position="580"/>
    </location>
</feature>
<dbReference type="EMBL" id="OW240916">
    <property type="protein sequence ID" value="CAH2295996.1"/>
    <property type="molecule type" value="Genomic_DNA"/>
</dbReference>
<dbReference type="AlphaFoldDB" id="A0AAD1SCE9"/>
<feature type="compositionally biased region" description="Low complexity" evidence="1">
    <location>
        <begin position="477"/>
        <end position="518"/>
    </location>
</feature>
<dbReference type="InterPro" id="IPR029360">
    <property type="entry name" value="SRRM_C"/>
</dbReference>
<dbReference type="GO" id="GO:0006397">
    <property type="term" value="P:mRNA processing"/>
    <property type="evidence" value="ECO:0007669"/>
    <property type="project" value="TreeGrafter"/>
</dbReference>
<proteinExistence type="predicted"/>
<keyword evidence="4" id="KW-1185">Reference proteome</keyword>
<feature type="compositionally biased region" description="Basic residues" evidence="1">
    <location>
        <begin position="150"/>
        <end position="167"/>
    </location>
</feature>
<dbReference type="Proteomes" id="UP001295444">
    <property type="component" value="Chromosome 05"/>
</dbReference>
<evidence type="ECO:0000256" key="1">
    <source>
        <dbReference type="SAM" id="MobiDB-lite"/>
    </source>
</evidence>
<feature type="compositionally biased region" description="Basic and acidic residues" evidence="1">
    <location>
        <begin position="623"/>
        <end position="636"/>
    </location>
</feature>
<feature type="compositionally biased region" description="Basic residues" evidence="1">
    <location>
        <begin position="174"/>
        <end position="232"/>
    </location>
</feature>